<evidence type="ECO:0000313" key="13">
    <source>
        <dbReference type="EMBL" id="KAJ8284421.1"/>
    </source>
</evidence>
<dbReference type="GO" id="GO:0001525">
    <property type="term" value="P:angiogenesis"/>
    <property type="evidence" value="ECO:0007669"/>
    <property type="project" value="TreeGrafter"/>
</dbReference>
<protein>
    <recommendedName>
        <fullName evidence="15">Receptor activity modifying protein 2</fullName>
    </recommendedName>
</protein>
<evidence type="ECO:0000256" key="3">
    <source>
        <dbReference type="ARBA" id="ARBA00022448"/>
    </source>
</evidence>
<evidence type="ECO:0000256" key="7">
    <source>
        <dbReference type="ARBA" id="ARBA00022989"/>
    </source>
</evidence>
<name>A0A9Q1DZ52_CONCO</name>
<evidence type="ECO:0000256" key="8">
    <source>
        <dbReference type="ARBA" id="ARBA00023136"/>
    </source>
</evidence>
<comment type="caution">
    <text evidence="13">The sequence shown here is derived from an EMBL/GenBank/DDBJ whole genome shotgun (WGS) entry which is preliminary data.</text>
</comment>
<organism evidence="13 14">
    <name type="scientific">Conger conger</name>
    <name type="common">Conger eel</name>
    <name type="synonym">Muraena conger</name>
    <dbReference type="NCBI Taxonomy" id="82655"/>
    <lineage>
        <taxon>Eukaryota</taxon>
        <taxon>Metazoa</taxon>
        <taxon>Chordata</taxon>
        <taxon>Craniata</taxon>
        <taxon>Vertebrata</taxon>
        <taxon>Euteleostomi</taxon>
        <taxon>Actinopterygii</taxon>
        <taxon>Neopterygii</taxon>
        <taxon>Teleostei</taxon>
        <taxon>Anguilliformes</taxon>
        <taxon>Congridae</taxon>
        <taxon>Conger</taxon>
    </lineage>
</organism>
<dbReference type="GO" id="GO:0005886">
    <property type="term" value="C:plasma membrane"/>
    <property type="evidence" value="ECO:0007669"/>
    <property type="project" value="UniProtKB-SubCell"/>
</dbReference>
<dbReference type="GO" id="GO:0008277">
    <property type="term" value="P:regulation of G protein-coupled receptor signaling pathway"/>
    <property type="evidence" value="ECO:0007669"/>
    <property type="project" value="InterPro"/>
</dbReference>
<keyword evidence="3" id="KW-0813">Transport</keyword>
<dbReference type="GO" id="GO:0009986">
    <property type="term" value="C:cell surface"/>
    <property type="evidence" value="ECO:0007669"/>
    <property type="project" value="TreeGrafter"/>
</dbReference>
<comment type="similarity">
    <text evidence="2">Belongs to the RAMP family.</text>
</comment>
<keyword evidence="14" id="KW-1185">Reference proteome</keyword>
<evidence type="ECO:0000256" key="9">
    <source>
        <dbReference type="ARBA" id="ARBA00023157"/>
    </source>
</evidence>
<evidence type="ECO:0000256" key="1">
    <source>
        <dbReference type="ARBA" id="ARBA00004251"/>
    </source>
</evidence>
<keyword evidence="7 12" id="KW-1133">Transmembrane helix</keyword>
<evidence type="ECO:0000313" key="14">
    <source>
        <dbReference type="Proteomes" id="UP001152803"/>
    </source>
</evidence>
<dbReference type="Pfam" id="PF04901">
    <property type="entry name" value="RAMP"/>
    <property type="match status" value="1"/>
</dbReference>
<dbReference type="Gene3D" id="1.10.150.510">
    <property type="entry name" value="Receptor activity modifying family"/>
    <property type="match status" value="1"/>
</dbReference>
<accession>A0A9Q1DZ52</accession>
<proteinExistence type="inferred from homology"/>
<evidence type="ECO:0000256" key="2">
    <source>
        <dbReference type="ARBA" id="ARBA00007087"/>
    </source>
</evidence>
<dbReference type="GO" id="GO:0072659">
    <property type="term" value="P:protein localization to plasma membrane"/>
    <property type="evidence" value="ECO:0007669"/>
    <property type="project" value="TreeGrafter"/>
</dbReference>
<dbReference type="Proteomes" id="UP001152803">
    <property type="component" value="Unassembled WGS sequence"/>
</dbReference>
<dbReference type="GO" id="GO:0015026">
    <property type="term" value="F:coreceptor activity"/>
    <property type="evidence" value="ECO:0007669"/>
    <property type="project" value="InterPro"/>
</dbReference>
<dbReference type="EMBL" id="JAFJMO010000002">
    <property type="protein sequence ID" value="KAJ8284421.1"/>
    <property type="molecule type" value="Genomic_DNA"/>
</dbReference>
<dbReference type="PANTHER" id="PTHR14076">
    <property type="entry name" value="RECEPTOR ACTIVITY MODIFYING PROTEIN RAMP"/>
    <property type="match status" value="1"/>
</dbReference>
<keyword evidence="5 12" id="KW-0812">Transmembrane</keyword>
<gene>
    <name evidence="13" type="ORF">COCON_G00032710</name>
</gene>
<keyword evidence="6" id="KW-0732">Signal</keyword>
<feature type="compositionally biased region" description="Polar residues" evidence="11">
    <location>
        <begin position="58"/>
        <end position="76"/>
    </location>
</feature>
<dbReference type="GO" id="GO:0006886">
    <property type="term" value="P:intracellular protein transport"/>
    <property type="evidence" value="ECO:0007669"/>
    <property type="project" value="InterPro"/>
</dbReference>
<evidence type="ECO:0000256" key="12">
    <source>
        <dbReference type="SAM" id="Phobius"/>
    </source>
</evidence>
<evidence type="ECO:0000256" key="6">
    <source>
        <dbReference type="ARBA" id="ARBA00022729"/>
    </source>
</evidence>
<feature type="transmembrane region" description="Helical" evidence="12">
    <location>
        <begin position="186"/>
        <end position="207"/>
    </location>
</feature>
<dbReference type="AlphaFoldDB" id="A0A9Q1DZ52"/>
<reference evidence="13" key="1">
    <citation type="journal article" date="2023" name="Science">
        <title>Genome structures resolve the early diversification of teleost fishes.</title>
        <authorList>
            <person name="Parey E."/>
            <person name="Louis A."/>
            <person name="Montfort J."/>
            <person name="Bouchez O."/>
            <person name="Roques C."/>
            <person name="Iampietro C."/>
            <person name="Lluch J."/>
            <person name="Castinel A."/>
            <person name="Donnadieu C."/>
            <person name="Desvignes T."/>
            <person name="Floi Bucao C."/>
            <person name="Jouanno E."/>
            <person name="Wen M."/>
            <person name="Mejri S."/>
            <person name="Dirks R."/>
            <person name="Jansen H."/>
            <person name="Henkel C."/>
            <person name="Chen W.J."/>
            <person name="Zahm M."/>
            <person name="Cabau C."/>
            <person name="Klopp C."/>
            <person name="Thompson A.W."/>
            <person name="Robinson-Rechavi M."/>
            <person name="Braasch I."/>
            <person name="Lecointre G."/>
            <person name="Bobe J."/>
            <person name="Postlethwait J.H."/>
            <person name="Berthelot C."/>
            <person name="Roest Crollius H."/>
            <person name="Guiguen Y."/>
        </authorList>
    </citation>
    <scope>NUCLEOTIDE SEQUENCE</scope>
    <source>
        <strain evidence="13">Concon-B</strain>
    </source>
</reference>
<evidence type="ECO:0000256" key="5">
    <source>
        <dbReference type="ARBA" id="ARBA00022692"/>
    </source>
</evidence>
<evidence type="ECO:0000256" key="4">
    <source>
        <dbReference type="ARBA" id="ARBA00022475"/>
    </source>
</evidence>
<sequence length="216" mass="24370">MVEISKLDFTEEQRIKQSVKMQGSFASMGFMGVLCLVACFVFLCQEAEVHGTKMPDSSYGNRTAEDSSYGNRTTEGCGNKSDSCKNICDICDSYFDLRIACYHFLIHATCFETFNKSMSTLNAKEFCQWNSIKSPYDNFTICTEERADCLLIPWPNKLVENMFVEIHSNYFKSCPTQGLDDPPPSIVFALVMTPICLIPVMVVVVVMKTKNGDRRS</sequence>
<dbReference type="InterPro" id="IPR006985">
    <property type="entry name" value="RAMP"/>
</dbReference>
<feature type="region of interest" description="Disordered" evidence="11">
    <location>
        <begin position="53"/>
        <end position="79"/>
    </location>
</feature>
<dbReference type="GO" id="GO:0007186">
    <property type="term" value="P:G protein-coupled receptor signaling pathway"/>
    <property type="evidence" value="ECO:0007669"/>
    <property type="project" value="TreeGrafter"/>
</dbReference>
<dbReference type="GO" id="GO:0006816">
    <property type="term" value="P:calcium ion transport"/>
    <property type="evidence" value="ECO:0007669"/>
    <property type="project" value="TreeGrafter"/>
</dbReference>
<evidence type="ECO:0000256" key="10">
    <source>
        <dbReference type="ARBA" id="ARBA00023170"/>
    </source>
</evidence>
<evidence type="ECO:0000256" key="11">
    <source>
        <dbReference type="SAM" id="MobiDB-lite"/>
    </source>
</evidence>
<feature type="transmembrane region" description="Helical" evidence="12">
    <location>
        <begin position="23"/>
        <end position="43"/>
    </location>
</feature>
<evidence type="ECO:0008006" key="15">
    <source>
        <dbReference type="Google" id="ProtNLM"/>
    </source>
</evidence>
<keyword evidence="10" id="KW-0675">Receptor</keyword>
<keyword evidence="4" id="KW-1003">Cell membrane</keyword>
<comment type="subcellular location">
    <subcellularLocation>
        <location evidence="1">Cell membrane</location>
        <topology evidence="1">Single-pass type I membrane protein</topology>
    </subcellularLocation>
</comment>
<keyword evidence="9" id="KW-1015">Disulfide bond</keyword>
<dbReference type="GO" id="GO:0032870">
    <property type="term" value="P:cellular response to hormone stimulus"/>
    <property type="evidence" value="ECO:0007669"/>
    <property type="project" value="TreeGrafter"/>
</dbReference>
<dbReference type="OrthoDB" id="8652678at2759"/>
<dbReference type="GO" id="GO:0043235">
    <property type="term" value="C:receptor complex"/>
    <property type="evidence" value="ECO:0007669"/>
    <property type="project" value="TreeGrafter"/>
</dbReference>
<keyword evidence="8 12" id="KW-0472">Membrane</keyword>
<dbReference type="GO" id="GO:0031623">
    <property type="term" value="P:receptor internalization"/>
    <property type="evidence" value="ECO:0007669"/>
    <property type="project" value="TreeGrafter"/>
</dbReference>
<dbReference type="PANTHER" id="PTHR14076:SF10">
    <property type="entry name" value="RAMP2 PROTEIN"/>
    <property type="match status" value="1"/>
</dbReference>
<dbReference type="InterPro" id="IPR038126">
    <property type="entry name" value="RAMP_sf"/>
</dbReference>